<evidence type="ECO:0000313" key="2">
    <source>
        <dbReference type="EMBL" id="KAF3590632.1"/>
    </source>
</evidence>
<dbReference type="EMBL" id="QGKV02000299">
    <property type="protein sequence ID" value="KAF3590632.1"/>
    <property type="molecule type" value="Genomic_DNA"/>
</dbReference>
<proteinExistence type="predicted"/>
<gene>
    <name evidence="2" type="ORF">DY000_02020121</name>
</gene>
<keyword evidence="3" id="KW-1185">Reference proteome</keyword>
<organism evidence="2 3">
    <name type="scientific">Brassica cretica</name>
    <name type="common">Mustard</name>
    <dbReference type="NCBI Taxonomy" id="69181"/>
    <lineage>
        <taxon>Eukaryota</taxon>
        <taxon>Viridiplantae</taxon>
        <taxon>Streptophyta</taxon>
        <taxon>Embryophyta</taxon>
        <taxon>Tracheophyta</taxon>
        <taxon>Spermatophyta</taxon>
        <taxon>Magnoliopsida</taxon>
        <taxon>eudicotyledons</taxon>
        <taxon>Gunneridae</taxon>
        <taxon>Pentapetalae</taxon>
        <taxon>rosids</taxon>
        <taxon>malvids</taxon>
        <taxon>Brassicales</taxon>
        <taxon>Brassicaceae</taxon>
        <taxon>Brassiceae</taxon>
        <taxon>Brassica</taxon>
    </lineage>
</organism>
<evidence type="ECO:0000256" key="1">
    <source>
        <dbReference type="SAM" id="MobiDB-lite"/>
    </source>
</evidence>
<dbReference type="Proteomes" id="UP000266723">
    <property type="component" value="Unassembled WGS sequence"/>
</dbReference>
<evidence type="ECO:0000313" key="3">
    <source>
        <dbReference type="Proteomes" id="UP000266723"/>
    </source>
</evidence>
<feature type="compositionally biased region" description="Polar residues" evidence="1">
    <location>
        <begin position="19"/>
        <end position="33"/>
    </location>
</feature>
<accession>A0ABQ7E1H2</accession>
<sequence length="68" mass="7447">MSEEDDNNAVKAHPPTEENLCNTAAEGTSNTDATTEDEWMEFAISDGRQSRLLLPPPLLYPLKSSSPL</sequence>
<name>A0ABQ7E1H2_BRACR</name>
<reference evidence="2 3" key="1">
    <citation type="journal article" date="2020" name="BMC Genomics">
        <title>Intraspecific diversification of the crop wild relative Brassica cretica Lam. using demographic model selection.</title>
        <authorList>
            <person name="Kioukis A."/>
            <person name="Michalopoulou V.A."/>
            <person name="Briers L."/>
            <person name="Pirintsos S."/>
            <person name="Studholme D.J."/>
            <person name="Pavlidis P."/>
            <person name="Sarris P.F."/>
        </authorList>
    </citation>
    <scope>NUCLEOTIDE SEQUENCE [LARGE SCALE GENOMIC DNA]</scope>
    <source>
        <strain evidence="3">cv. PFS-1207/04</strain>
    </source>
</reference>
<protein>
    <submittedName>
        <fullName evidence="2">Uncharacterized protein</fullName>
    </submittedName>
</protein>
<comment type="caution">
    <text evidence="2">The sequence shown here is derived from an EMBL/GenBank/DDBJ whole genome shotgun (WGS) entry which is preliminary data.</text>
</comment>
<feature type="region of interest" description="Disordered" evidence="1">
    <location>
        <begin position="1"/>
        <end position="34"/>
    </location>
</feature>